<keyword evidence="4" id="KW-1185">Reference proteome</keyword>
<dbReference type="SUPFAM" id="SSF53383">
    <property type="entry name" value="PLP-dependent transferases"/>
    <property type="match status" value="1"/>
</dbReference>
<dbReference type="Gene3D" id="3.90.1150.10">
    <property type="entry name" value="Aspartate Aminotransferase, domain 1"/>
    <property type="match status" value="1"/>
</dbReference>
<feature type="compositionally biased region" description="Polar residues" evidence="1">
    <location>
        <begin position="1"/>
        <end position="12"/>
    </location>
</feature>
<dbReference type="Proteomes" id="UP001165065">
    <property type="component" value="Unassembled WGS sequence"/>
</dbReference>
<dbReference type="GO" id="GO:0047536">
    <property type="term" value="F:2-aminoadipate transaminase activity"/>
    <property type="evidence" value="ECO:0007669"/>
    <property type="project" value="TreeGrafter"/>
</dbReference>
<name>A0A9W7GA56_9STRA</name>
<accession>A0A9W7GA56</accession>
<dbReference type="InterPro" id="IPR015424">
    <property type="entry name" value="PyrdxlP-dep_Trfase"/>
</dbReference>
<dbReference type="OrthoDB" id="691673at2759"/>
<dbReference type="InterPro" id="IPR015422">
    <property type="entry name" value="PyrdxlP-dep_Trfase_small"/>
</dbReference>
<feature type="domain" description="Aminotransferase class I/classII large" evidence="2">
    <location>
        <begin position="55"/>
        <end position="399"/>
    </location>
</feature>
<evidence type="ECO:0000313" key="4">
    <source>
        <dbReference type="Proteomes" id="UP001165065"/>
    </source>
</evidence>
<dbReference type="CDD" id="cd00609">
    <property type="entry name" value="AAT_like"/>
    <property type="match status" value="1"/>
</dbReference>
<evidence type="ECO:0000259" key="2">
    <source>
        <dbReference type="Pfam" id="PF00155"/>
    </source>
</evidence>
<dbReference type="InterPro" id="IPR015421">
    <property type="entry name" value="PyrdxlP-dep_Trfase_major"/>
</dbReference>
<reference evidence="4" key="1">
    <citation type="journal article" date="2023" name="Commun. Biol.">
        <title>Genome analysis of Parmales, the sister group of diatoms, reveals the evolutionary specialization of diatoms from phago-mixotrophs to photoautotrophs.</title>
        <authorList>
            <person name="Ban H."/>
            <person name="Sato S."/>
            <person name="Yoshikawa S."/>
            <person name="Yamada K."/>
            <person name="Nakamura Y."/>
            <person name="Ichinomiya M."/>
            <person name="Sato N."/>
            <person name="Blanc-Mathieu R."/>
            <person name="Endo H."/>
            <person name="Kuwata A."/>
            <person name="Ogata H."/>
        </authorList>
    </citation>
    <scope>NUCLEOTIDE SEQUENCE [LARGE SCALE GENOMIC DNA]</scope>
</reference>
<protein>
    <recommendedName>
        <fullName evidence="2">Aminotransferase class I/classII large domain-containing protein</fullName>
    </recommendedName>
</protein>
<dbReference type="PANTHER" id="PTHR42858:SF1">
    <property type="entry name" value="LD15494P"/>
    <property type="match status" value="1"/>
</dbReference>
<dbReference type="GO" id="GO:0030170">
    <property type="term" value="F:pyridoxal phosphate binding"/>
    <property type="evidence" value="ECO:0007669"/>
    <property type="project" value="InterPro"/>
</dbReference>
<gene>
    <name evidence="3" type="ORF">TrCOL_g11316</name>
</gene>
<dbReference type="Gene3D" id="3.40.640.10">
    <property type="entry name" value="Type I PLP-dependent aspartate aminotransferase-like (Major domain)"/>
    <property type="match status" value="1"/>
</dbReference>
<evidence type="ECO:0000256" key="1">
    <source>
        <dbReference type="SAM" id="MobiDB-lite"/>
    </source>
</evidence>
<comment type="caution">
    <text evidence="3">The sequence shown here is derived from an EMBL/GenBank/DDBJ whole genome shotgun (WGS) entry which is preliminary data.</text>
</comment>
<sequence length="404" mass="43706">MDSSLPTPSIPSKINLLKGHPNDLMLPEEPMKEAFKILSGQSLSPSSPSPSNLPTYLNYGDERGNASFLPILASFIEDSTKADVSDSNGCSPDTLFVTQGISHSLEILCRILKPSSVMLESPSYFLAASIFLSNGVTICSPPPMDVVNGGIDLDELERMLEKSLVPVPSAIYIIPTNNNPTGMTYSSSRREKLVRLASTYGITVIADEVYHLLDWREGAPRPGRMVSIAGAEPSLTISLNSFTKIFSPGLRLGWIECKHQPLLSKIENLGYIRSQGGVAPLNAELMRIVLTNDLFSPHLASVKSALKLRLDMILEKVASCPNITVPYPPTGGYFLWLKLLNVTGDEAAVVRALEDSQGVIVLAGSSCCQPSAPPLDGIFVRICFACLDTGLLMEGIDRICDFFS</sequence>
<dbReference type="PANTHER" id="PTHR42858">
    <property type="entry name" value="AMINOTRANSFERASE"/>
    <property type="match status" value="1"/>
</dbReference>
<organism evidence="3 4">
    <name type="scientific">Triparma columacea</name>
    <dbReference type="NCBI Taxonomy" id="722753"/>
    <lineage>
        <taxon>Eukaryota</taxon>
        <taxon>Sar</taxon>
        <taxon>Stramenopiles</taxon>
        <taxon>Ochrophyta</taxon>
        <taxon>Bolidophyceae</taxon>
        <taxon>Parmales</taxon>
        <taxon>Triparmaceae</taxon>
        <taxon>Triparma</taxon>
    </lineage>
</organism>
<dbReference type="EMBL" id="BRYA01000152">
    <property type="protein sequence ID" value="GMI41475.1"/>
    <property type="molecule type" value="Genomic_DNA"/>
</dbReference>
<feature type="region of interest" description="Disordered" evidence="1">
    <location>
        <begin position="1"/>
        <end position="21"/>
    </location>
</feature>
<evidence type="ECO:0000313" key="3">
    <source>
        <dbReference type="EMBL" id="GMI41475.1"/>
    </source>
</evidence>
<proteinExistence type="predicted"/>
<dbReference type="InterPro" id="IPR004839">
    <property type="entry name" value="Aminotransferase_I/II_large"/>
</dbReference>
<dbReference type="AlphaFoldDB" id="A0A9W7GA56"/>
<dbReference type="Pfam" id="PF00155">
    <property type="entry name" value="Aminotran_1_2"/>
    <property type="match status" value="1"/>
</dbReference>